<dbReference type="Proteomes" id="UP000239522">
    <property type="component" value="Unassembled WGS sequence"/>
</dbReference>
<gene>
    <name evidence="2" type="ORF">BST83_08390</name>
</gene>
<reference evidence="2 3" key="1">
    <citation type="submission" date="2016-11" db="EMBL/GenBank/DDBJ databases">
        <title>Trade-off between light-utilization and light-protection in marine flavobacteria.</title>
        <authorList>
            <person name="Kumagai Y."/>
        </authorList>
    </citation>
    <scope>NUCLEOTIDE SEQUENCE [LARGE SCALE GENOMIC DNA]</scope>
    <source>
        <strain evidence="2 3">ATCC 700397</strain>
    </source>
</reference>
<accession>A0A2S7KWZ2</accession>
<proteinExistence type="predicted"/>
<keyword evidence="3" id="KW-1185">Reference proteome</keyword>
<name>A0A2S7KWZ2_9FLAO</name>
<feature type="signal peptide" evidence="1">
    <location>
        <begin position="1"/>
        <end position="19"/>
    </location>
</feature>
<evidence type="ECO:0000313" key="2">
    <source>
        <dbReference type="EMBL" id="PQB07165.1"/>
    </source>
</evidence>
<organism evidence="2 3">
    <name type="scientific">Polaribacter filamentus</name>
    <dbReference type="NCBI Taxonomy" id="53483"/>
    <lineage>
        <taxon>Bacteria</taxon>
        <taxon>Pseudomonadati</taxon>
        <taxon>Bacteroidota</taxon>
        <taxon>Flavobacteriia</taxon>
        <taxon>Flavobacteriales</taxon>
        <taxon>Flavobacteriaceae</taxon>
    </lineage>
</organism>
<sequence length="71" mass="8483">MKKIVLTFILFSFSSFVVAQNFNFIEPNVLELSEEISKVKNTEPIFNYLKNNYSITSEKFEKQFFEWETSK</sequence>
<evidence type="ECO:0000256" key="1">
    <source>
        <dbReference type="SAM" id="SignalP"/>
    </source>
</evidence>
<dbReference type="OrthoDB" id="1429481at2"/>
<dbReference type="RefSeq" id="WP_104809400.1">
    <property type="nucleotide sequence ID" value="NZ_MQUA01000013.1"/>
</dbReference>
<protein>
    <submittedName>
        <fullName evidence="2">Uncharacterized protein</fullName>
    </submittedName>
</protein>
<comment type="caution">
    <text evidence="2">The sequence shown here is derived from an EMBL/GenBank/DDBJ whole genome shotgun (WGS) entry which is preliminary data.</text>
</comment>
<dbReference type="EMBL" id="MQUA01000013">
    <property type="protein sequence ID" value="PQB07165.1"/>
    <property type="molecule type" value="Genomic_DNA"/>
</dbReference>
<dbReference type="AlphaFoldDB" id="A0A2S7KWZ2"/>
<keyword evidence="1" id="KW-0732">Signal</keyword>
<feature type="chain" id="PRO_5015425544" evidence="1">
    <location>
        <begin position="20"/>
        <end position="71"/>
    </location>
</feature>
<evidence type="ECO:0000313" key="3">
    <source>
        <dbReference type="Proteomes" id="UP000239522"/>
    </source>
</evidence>